<name>A0A077LVQ4_9MICO</name>
<comment type="caution">
    <text evidence="1">The sequence shown here is derived from an EMBL/GenBank/DDBJ whole genome shotgun (WGS) entry which is preliminary data.</text>
</comment>
<evidence type="ECO:0000313" key="2">
    <source>
        <dbReference type="Proteomes" id="UP000035721"/>
    </source>
</evidence>
<organism evidence="1 2">
    <name type="scientific">Nostocoides japonicum T1-X7</name>
    <dbReference type="NCBI Taxonomy" id="1194083"/>
    <lineage>
        <taxon>Bacteria</taxon>
        <taxon>Bacillati</taxon>
        <taxon>Actinomycetota</taxon>
        <taxon>Actinomycetes</taxon>
        <taxon>Micrococcales</taxon>
        <taxon>Intrasporangiaceae</taxon>
        <taxon>Nostocoides</taxon>
    </lineage>
</organism>
<sequence length="75" mass="7908">MRPATGEPDPQLDAVCIQTVAELDRGLRIAQAECRAGQLADARATLRRCQQLLSILDATLPAACARAGPGNPSRP</sequence>
<dbReference type="AlphaFoldDB" id="A0A077LVQ4"/>
<protein>
    <submittedName>
        <fullName evidence="1">Uncharacterized protein</fullName>
    </submittedName>
</protein>
<dbReference type="EMBL" id="CAJB01000136">
    <property type="protein sequence ID" value="CCH77766.1"/>
    <property type="molecule type" value="Genomic_DNA"/>
</dbReference>
<accession>A0A077LVQ4</accession>
<dbReference type="Proteomes" id="UP000035721">
    <property type="component" value="Unassembled WGS sequence"/>
</dbReference>
<keyword evidence="2" id="KW-1185">Reference proteome</keyword>
<dbReference type="STRING" id="1194083.BN12_2200007"/>
<proteinExistence type="predicted"/>
<dbReference type="RefSeq" id="WP_048554673.1">
    <property type="nucleotide sequence ID" value="NZ_HF570958.1"/>
</dbReference>
<reference evidence="1 2" key="1">
    <citation type="journal article" date="2013" name="ISME J.">
        <title>A metabolic model for members of the genus Tetrasphaera involved in enhanced biological phosphorus removal.</title>
        <authorList>
            <person name="Kristiansen R."/>
            <person name="Nguyen H.T.T."/>
            <person name="Saunders A.M."/>
            <person name="Nielsen J.L."/>
            <person name="Wimmer R."/>
            <person name="Le V.Q."/>
            <person name="McIlroy S.J."/>
            <person name="Petrovski S."/>
            <person name="Seviour R.J."/>
            <person name="Calteau A."/>
            <person name="Nielsen K.L."/>
            <person name="Nielsen P.H."/>
        </authorList>
    </citation>
    <scope>NUCLEOTIDE SEQUENCE [LARGE SCALE GENOMIC DNA]</scope>
    <source>
        <strain evidence="1 2">T1-X7</strain>
    </source>
</reference>
<evidence type="ECO:0000313" key="1">
    <source>
        <dbReference type="EMBL" id="CCH77766.1"/>
    </source>
</evidence>
<gene>
    <name evidence="1" type="ORF">BN12_2200007</name>
</gene>